<gene>
    <name evidence="2" type="ORF">Ae201684_011373</name>
</gene>
<dbReference type="AlphaFoldDB" id="A0A6G0WV09"/>
<evidence type="ECO:0000256" key="1">
    <source>
        <dbReference type="SAM" id="SignalP"/>
    </source>
</evidence>
<comment type="caution">
    <text evidence="2">The sequence shown here is derived from an EMBL/GenBank/DDBJ whole genome shotgun (WGS) entry which is preliminary data.</text>
</comment>
<feature type="chain" id="PRO_5026014445" evidence="1">
    <location>
        <begin position="19"/>
        <end position="90"/>
    </location>
</feature>
<proteinExistence type="predicted"/>
<sequence length="90" mass="9926">MDRALLLLLLDIFGPVLDVSGIINIDAHTSIASSTEFTSDLQRLRSIRTTAALLSGSFLVKLQQDKLQNAEKPQLNGTVDSFIYLELFGF</sequence>
<name>A0A6G0WV09_9STRA</name>
<organism evidence="2 3">
    <name type="scientific">Aphanomyces euteiches</name>
    <dbReference type="NCBI Taxonomy" id="100861"/>
    <lineage>
        <taxon>Eukaryota</taxon>
        <taxon>Sar</taxon>
        <taxon>Stramenopiles</taxon>
        <taxon>Oomycota</taxon>
        <taxon>Saprolegniomycetes</taxon>
        <taxon>Saprolegniales</taxon>
        <taxon>Verrucalvaceae</taxon>
        <taxon>Aphanomyces</taxon>
    </lineage>
</organism>
<evidence type="ECO:0000313" key="3">
    <source>
        <dbReference type="Proteomes" id="UP000481153"/>
    </source>
</evidence>
<evidence type="ECO:0000313" key="2">
    <source>
        <dbReference type="EMBL" id="KAF0731309.1"/>
    </source>
</evidence>
<feature type="signal peptide" evidence="1">
    <location>
        <begin position="1"/>
        <end position="18"/>
    </location>
</feature>
<keyword evidence="3" id="KW-1185">Reference proteome</keyword>
<keyword evidence="1" id="KW-0732">Signal</keyword>
<reference evidence="2 3" key="1">
    <citation type="submission" date="2019-07" db="EMBL/GenBank/DDBJ databases">
        <title>Genomics analysis of Aphanomyces spp. identifies a new class of oomycete effector associated with host adaptation.</title>
        <authorList>
            <person name="Gaulin E."/>
        </authorList>
    </citation>
    <scope>NUCLEOTIDE SEQUENCE [LARGE SCALE GENOMIC DNA]</scope>
    <source>
        <strain evidence="2 3">ATCC 201684</strain>
    </source>
</reference>
<dbReference type="EMBL" id="VJMJ01000144">
    <property type="protein sequence ID" value="KAF0731309.1"/>
    <property type="molecule type" value="Genomic_DNA"/>
</dbReference>
<protein>
    <submittedName>
        <fullName evidence="2">Uncharacterized protein</fullName>
    </submittedName>
</protein>
<dbReference type="Proteomes" id="UP000481153">
    <property type="component" value="Unassembled WGS sequence"/>
</dbReference>
<accession>A0A6G0WV09</accession>